<dbReference type="EMBL" id="JBHFFA010000001">
    <property type="protein sequence ID" value="KAL2649570.1"/>
    <property type="molecule type" value="Genomic_DNA"/>
</dbReference>
<feature type="region of interest" description="Disordered" evidence="1">
    <location>
        <begin position="65"/>
        <end position="97"/>
    </location>
</feature>
<accession>A0ABD1ZDZ8</accession>
<evidence type="ECO:0000313" key="3">
    <source>
        <dbReference type="Proteomes" id="UP001605036"/>
    </source>
</evidence>
<organism evidence="2 3">
    <name type="scientific">Riccia fluitans</name>
    <dbReference type="NCBI Taxonomy" id="41844"/>
    <lineage>
        <taxon>Eukaryota</taxon>
        <taxon>Viridiplantae</taxon>
        <taxon>Streptophyta</taxon>
        <taxon>Embryophyta</taxon>
        <taxon>Marchantiophyta</taxon>
        <taxon>Marchantiopsida</taxon>
        <taxon>Marchantiidae</taxon>
        <taxon>Marchantiales</taxon>
        <taxon>Ricciaceae</taxon>
        <taxon>Riccia</taxon>
    </lineage>
</organism>
<evidence type="ECO:0000256" key="1">
    <source>
        <dbReference type="SAM" id="MobiDB-lite"/>
    </source>
</evidence>
<dbReference type="Proteomes" id="UP001605036">
    <property type="component" value="Unassembled WGS sequence"/>
</dbReference>
<sequence length="151" mass="16180">MCAPGGVQHPSSPTRPGVHRLHQFAQRWVWDTESLYFCMATSRSAWAPFARSVKILRVRRSSATSCFSPLPTKPRPRKVPAVHQCGSSPPGSVELNAGGRGRAVKQLKVKSPNLFVGIAWSDVRALLSTVAGAARCSLAGGWADEFLSGPG</sequence>
<protein>
    <submittedName>
        <fullName evidence="2">Uncharacterized protein</fullName>
    </submittedName>
</protein>
<comment type="caution">
    <text evidence="2">The sequence shown here is derived from an EMBL/GenBank/DDBJ whole genome shotgun (WGS) entry which is preliminary data.</text>
</comment>
<keyword evidence="3" id="KW-1185">Reference proteome</keyword>
<proteinExistence type="predicted"/>
<reference evidence="2 3" key="1">
    <citation type="submission" date="2024-09" db="EMBL/GenBank/DDBJ databases">
        <title>Chromosome-scale assembly of Riccia fluitans.</title>
        <authorList>
            <person name="Paukszto L."/>
            <person name="Sawicki J."/>
            <person name="Karawczyk K."/>
            <person name="Piernik-Szablinska J."/>
            <person name="Szczecinska M."/>
            <person name="Mazdziarz M."/>
        </authorList>
    </citation>
    <scope>NUCLEOTIDE SEQUENCE [LARGE SCALE GENOMIC DNA]</scope>
    <source>
        <strain evidence="2">Rf_01</strain>
        <tissue evidence="2">Aerial parts of the thallus</tissue>
    </source>
</reference>
<dbReference type="AlphaFoldDB" id="A0ABD1ZDZ8"/>
<evidence type="ECO:0000313" key="2">
    <source>
        <dbReference type="EMBL" id="KAL2649570.1"/>
    </source>
</evidence>
<gene>
    <name evidence="2" type="ORF">R1flu_017698</name>
</gene>
<name>A0ABD1ZDZ8_9MARC</name>